<evidence type="ECO:0000313" key="3">
    <source>
        <dbReference type="Proteomes" id="UP000789396"/>
    </source>
</evidence>
<reference evidence="2" key="1">
    <citation type="submission" date="2021-06" db="EMBL/GenBank/DDBJ databases">
        <authorList>
            <person name="Kallberg Y."/>
            <person name="Tangrot J."/>
            <person name="Rosling A."/>
        </authorList>
    </citation>
    <scope>NUCLEOTIDE SEQUENCE</scope>
    <source>
        <strain evidence="2">IN212</strain>
    </source>
</reference>
<feature type="non-terminal residue" evidence="2">
    <location>
        <position position="1"/>
    </location>
</feature>
<dbReference type="Proteomes" id="UP000789396">
    <property type="component" value="Unassembled WGS sequence"/>
</dbReference>
<proteinExistence type="predicted"/>
<protein>
    <submittedName>
        <fullName evidence="2">15032_t:CDS:1</fullName>
    </submittedName>
</protein>
<evidence type="ECO:0000313" key="2">
    <source>
        <dbReference type="EMBL" id="CAG8783307.1"/>
    </source>
</evidence>
<dbReference type="EMBL" id="CAJVPZ010054561">
    <property type="protein sequence ID" value="CAG8783307.1"/>
    <property type="molecule type" value="Genomic_DNA"/>
</dbReference>
<keyword evidence="3" id="KW-1185">Reference proteome</keyword>
<comment type="caution">
    <text evidence="2">The sequence shown here is derived from an EMBL/GenBank/DDBJ whole genome shotgun (WGS) entry which is preliminary data.</text>
</comment>
<dbReference type="AlphaFoldDB" id="A0A9N9JK64"/>
<name>A0A9N9JK64_9GLOM</name>
<organism evidence="2 3">
    <name type="scientific">Racocetra fulgida</name>
    <dbReference type="NCBI Taxonomy" id="60492"/>
    <lineage>
        <taxon>Eukaryota</taxon>
        <taxon>Fungi</taxon>
        <taxon>Fungi incertae sedis</taxon>
        <taxon>Mucoromycota</taxon>
        <taxon>Glomeromycotina</taxon>
        <taxon>Glomeromycetes</taxon>
        <taxon>Diversisporales</taxon>
        <taxon>Gigasporaceae</taxon>
        <taxon>Racocetra</taxon>
    </lineage>
</organism>
<feature type="region of interest" description="Disordered" evidence="1">
    <location>
        <begin position="1"/>
        <end position="36"/>
    </location>
</feature>
<sequence length="54" mass="5397">MPAATNAPTKIMEPITPPTIAPVLGGDDGDIDDVGVGEVGKVPVGLFPPDLFGP</sequence>
<evidence type="ECO:0000256" key="1">
    <source>
        <dbReference type="SAM" id="MobiDB-lite"/>
    </source>
</evidence>
<accession>A0A9N9JK64</accession>
<gene>
    <name evidence="2" type="ORF">RFULGI_LOCUS16024</name>
</gene>